<dbReference type="NCBIfam" id="TIGR02274">
    <property type="entry name" value="dCTP_deam"/>
    <property type="match status" value="1"/>
</dbReference>
<evidence type="ECO:0000313" key="3">
    <source>
        <dbReference type="EMBL" id="ALS60156.1"/>
    </source>
</evidence>
<dbReference type="Pfam" id="PF22769">
    <property type="entry name" value="DCD"/>
    <property type="match status" value="1"/>
</dbReference>
<evidence type="ECO:0008006" key="5">
    <source>
        <dbReference type="Google" id="ProtNLM"/>
    </source>
</evidence>
<dbReference type="SUPFAM" id="SSF51283">
    <property type="entry name" value="dUTPase-like"/>
    <property type="match status" value="1"/>
</dbReference>
<accession>A0ABN4JI56</accession>
<dbReference type="InterPro" id="IPR033704">
    <property type="entry name" value="dUTPase_trimeric"/>
</dbReference>
<proteinExistence type="predicted"/>
<protein>
    <recommendedName>
        <fullName evidence="5">dUTPase-like domain-containing protein</fullName>
    </recommendedName>
</protein>
<reference evidence="4" key="1">
    <citation type="submission" date="2015-12" db="EMBL/GenBank/DDBJ databases">
        <title>Complete genome sequence of Pandoraea norimbergensis DSM 11628.</title>
        <authorList>
            <person name="Ee R."/>
            <person name="Lim Y.-L."/>
            <person name="Yong D."/>
            <person name="Yin W.-F."/>
            <person name="Chan K.-G."/>
        </authorList>
    </citation>
    <scope>NUCLEOTIDE SEQUENCE [LARGE SCALE GENOMIC DNA]</scope>
    <source>
        <strain evidence="4">DSM 11628</strain>
    </source>
</reference>
<dbReference type="Gene3D" id="2.70.40.10">
    <property type="match status" value="1"/>
</dbReference>
<keyword evidence="2" id="KW-0546">Nucleotide metabolism</keyword>
<keyword evidence="4" id="KW-1185">Reference proteome</keyword>
<name>A0ABN4JI56_9BURK</name>
<gene>
    <name evidence="3" type="ORF">AT302_10650</name>
</gene>
<dbReference type="CDD" id="cd07557">
    <property type="entry name" value="trimeric_dUTPase"/>
    <property type="match status" value="1"/>
</dbReference>
<evidence type="ECO:0000313" key="4">
    <source>
        <dbReference type="Proteomes" id="UP000060277"/>
    </source>
</evidence>
<dbReference type="PANTHER" id="PTHR42680">
    <property type="entry name" value="DCTP DEAMINASE"/>
    <property type="match status" value="1"/>
</dbReference>
<dbReference type="Proteomes" id="UP000060277">
    <property type="component" value="Chromosome"/>
</dbReference>
<dbReference type="PANTHER" id="PTHR42680:SF3">
    <property type="entry name" value="DCTP DEAMINASE"/>
    <property type="match status" value="1"/>
</dbReference>
<sequence length="204" mass="22429">MNGSEGNNPRLHITPLLSAEQVGQVSVDVRLGYDFLVSVLNRQPAIQVKGGNALAHSPQGHFQETRREIGDTFVLYPNQLVLGTSIEYFGLPDDAYAEIAPRSSYSRLGLAVSGLIQPGFRGCVPFELLNHGNVPIELTVGARICQVRFHQLDDQAEYHDEASHRKYFGQVRPSVSKASADEELTLLARLPRVIRAPGTPEISE</sequence>
<evidence type="ECO:0000256" key="2">
    <source>
        <dbReference type="ARBA" id="ARBA00023080"/>
    </source>
</evidence>
<organism evidence="3 4">
    <name type="scientific">Pandoraea norimbergensis</name>
    <dbReference type="NCBI Taxonomy" id="93219"/>
    <lineage>
        <taxon>Bacteria</taxon>
        <taxon>Pseudomonadati</taxon>
        <taxon>Pseudomonadota</taxon>
        <taxon>Betaproteobacteria</taxon>
        <taxon>Burkholderiales</taxon>
        <taxon>Burkholderiaceae</taxon>
        <taxon>Pandoraea</taxon>
    </lineage>
</organism>
<evidence type="ECO:0000256" key="1">
    <source>
        <dbReference type="ARBA" id="ARBA00022801"/>
    </source>
</evidence>
<dbReference type="InterPro" id="IPR011962">
    <property type="entry name" value="dCTP_deaminase"/>
</dbReference>
<dbReference type="InterPro" id="IPR036157">
    <property type="entry name" value="dUTPase-like_sf"/>
</dbReference>
<dbReference type="EMBL" id="CP013480">
    <property type="protein sequence ID" value="ALS60156.1"/>
    <property type="molecule type" value="Genomic_DNA"/>
</dbReference>
<keyword evidence="1" id="KW-0378">Hydrolase</keyword>